<protein>
    <submittedName>
        <fullName evidence="2">Uncharacterized protein</fullName>
    </submittedName>
</protein>
<dbReference type="EnsemblMetazoa" id="AMIN001216-RA">
    <property type="protein sequence ID" value="AMIN001216-PA"/>
    <property type="gene ID" value="AMIN001216"/>
</dbReference>
<feature type="compositionally biased region" description="Basic residues" evidence="1">
    <location>
        <begin position="38"/>
        <end position="47"/>
    </location>
</feature>
<dbReference type="AlphaFoldDB" id="A0A182VT26"/>
<evidence type="ECO:0000256" key="1">
    <source>
        <dbReference type="SAM" id="MobiDB-lite"/>
    </source>
</evidence>
<reference evidence="2" key="2">
    <citation type="submission" date="2020-05" db="UniProtKB">
        <authorList>
            <consortium name="EnsemblMetazoa"/>
        </authorList>
    </citation>
    <scope>IDENTIFICATION</scope>
    <source>
        <strain evidence="2">MINIMUS1</strain>
    </source>
</reference>
<feature type="compositionally biased region" description="Polar residues" evidence="1">
    <location>
        <begin position="57"/>
        <end position="71"/>
    </location>
</feature>
<dbReference type="STRING" id="112268.A0A182VT26"/>
<proteinExistence type="predicted"/>
<feature type="region of interest" description="Disordered" evidence="1">
    <location>
        <begin position="1"/>
        <end position="71"/>
    </location>
</feature>
<sequence>MGGVDGGDVRGLASITTPQKPGSMLDGWSRMTLGSKRSNPRPPRKAYGRLSGESDDAQSLQRSRYDVTTASSAQGYSGKLIDFAGDPAGQHIAGANGPSSHGYSCDTQMNDNGYGYINNNNNNNHNSNMINNNHESNNQTHGNDWHETLSPQPLLNGAGPCMSTGNMVNGDGIFDDTDDDEDVNRNHSNYNETDSELELDGKIKEQHLEEQALARLHAIALSDDDDYGKPLVHILILL</sequence>
<reference evidence="3" key="1">
    <citation type="submission" date="2013-03" db="EMBL/GenBank/DDBJ databases">
        <title>The Genome Sequence of Anopheles minimus MINIMUS1.</title>
        <authorList>
            <consortium name="The Broad Institute Genomics Platform"/>
            <person name="Neafsey D.E."/>
            <person name="Walton C."/>
            <person name="Walker B."/>
            <person name="Young S.K."/>
            <person name="Zeng Q."/>
            <person name="Gargeya S."/>
            <person name="Fitzgerald M."/>
            <person name="Haas B."/>
            <person name="Abouelleil A."/>
            <person name="Allen A.W."/>
            <person name="Alvarado L."/>
            <person name="Arachchi H.M."/>
            <person name="Berlin A.M."/>
            <person name="Chapman S.B."/>
            <person name="Gainer-Dewar J."/>
            <person name="Goldberg J."/>
            <person name="Griggs A."/>
            <person name="Gujja S."/>
            <person name="Hansen M."/>
            <person name="Howarth C."/>
            <person name="Imamovic A."/>
            <person name="Ireland A."/>
            <person name="Larimer J."/>
            <person name="McCowan C."/>
            <person name="Murphy C."/>
            <person name="Pearson M."/>
            <person name="Poon T.W."/>
            <person name="Priest M."/>
            <person name="Roberts A."/>
            <person name="Saif S."/>
            <person name="Shea T."/>
            <person name="Sisk P."/>
            <person name="Sykes S."/>
            <person name="Wortman J."/>
            <person name="Nusbaum C."/>
            <person name="Birren B."/>
        </authorList>
    </citation>
    <scope>NUCLEOTIDE SEQUENCE [LARGE SCALE GENOMIC DNA]</scope>
    <source>
        <strain evidence="3">MINIMUS1</strain>
    </source>
</reference>
<dbReference type="VEuPathDB" id="VectorBase:AMIN001216"/>
<evidence type="ECO:0000313" key="3">
    <source>
        <dbReference type="Proteomes" id="UP000075920"/>
    </source>
</evidence>
<evidence type="ECO:0000313" key="2">
    <source>
        <dbReference type="EnsemblMetazoa" id="AMIN001216-PA"/>
    </source>
</evidence>
<name>A0A182VT26_9DIPT</name>
<accession>A0A182VT26</accession>
<keyword evidence="3" id="KW-1185">Reference proteome</keyword>
<dbReference type="Proteomes" id="UP000075920">
    <property type="component" value="Unassembled WGS sequence"/>
</dbReference>
<organism evidence="2 3">
    <name type="scientific">Anopheles minimus</name>
    <dbReference type="NCBI Taxonomy" id="112268"/>
    <lineage>
        <taxon>Eukaryota</taxon>
        <taxon>Metazoa</taxon>
        <taxon>Ecdysozoa</taxon>
        <taxon>Arthropoda</taxon>
        <taxon>Hexapoda</taxon>
        <taxon>Insecta</taxon>
        <taxon>Pterygota</taxon>
        <taxon>Neoptera</taxon>
        <taxon>Endopterygota</taxon>
        <taxon>Diptera</taxon>
        <taxon>Nematocera</taxon>
        <taxon>Culicoidea</taxon>
        <taxon>Culicidae</taxon>
        <taxon>Anophelinae</taxon>
        <taxon>Anopheles</taxon>
    </lineage>
</organism>